<dbReference type="PANTHER" id="PTHR37309:SF1">
    <property type="entry name" value="SLR0284 PROTEIN"/>
    <property type="match status" value="1"/>
</dbReference>
<dbReference type="Pfam" id="PF04020">
    <property type="entry name" value="Phage_holin_4_2"/>
    <property type="match status" value="1"/>
</dbReference>
<gene>
    <name evidence="2" type="ORF">Pfl04_22440</name>
</gene>
<dbReference type="PANTHER" id="PTHR37309">
    <property type="entry name" value="SLR0284 PROTEIN"/>
    <property type="match status" value="1"/>
</dbReference>
<dbReference type="AlphaFoldDB" id="A0A8J3LV50"/>
<dbReference type="EMBL" id="BONU01000012">
    <property type="protein sequence ID" value="GIG73840.1"/>
    <property type="molecule type" value="Genomic_DNA"/>
</dbReference>
<evidence type="ECO:0000256" key="1">
    <source>
        <dbReference type="SAM" id="Phobius"/>
    </source>
</evidence>
<keyword evidence="1" id="KW-1133">Transmembrane helix</keyword>
<name>A0A8J3LV50_9ACTN</name>
<proteinExistence type="predicted"/>
<reference evidence="2" key="1">
    <citation type="submission" date="2021-01" db="EMBL/GenBank/DDBJ databases">
        <title>Whole genome shotgun sequence of Planosporangium flavigriseum NBRC 105377.</title>
        <authorList>
            <person name="Komaki H."/>
            <person name="Tamura T."/>
        </authorList>
    </citation>
    <scope>NUCLEOTIDE SEQUENCE</scope>
    <source>
        <strain evidence="2">NBRC 105377</strain>
    </source>
</reference>
<comment type="caution">
    <text evidence="2">The sequence shown here is derived from an EMBL/GenBank/DDBJ whole genome shotgun (WGS) entry which is preliminary data.</text>
</comment>
<evidence type="ECO:0000313" key="2">
    <source>
        <dbReference type="EMBL" id="GIG73840.1"/>
    </source>
</evidence>
<keyword evidence="1" id="KW-0472">Membrane</keyword>
<sequence length="127" mass="13367">MGILIRLAVTAVAVWISTLVLKGITVDETDTVKKIGTLLAVAAIFGIVNAVLRPIIKTVGCGVYVFTLGLIALVVNGLLFLLTSWISGNLGLPFHVDEFWPTAVLGALLVSVISWVLNLVVPDGGDD</sequence>
<feature type="transmembrane region" description="Helical" evidence="1">
    <location>
        <begin position="99"/>
        <end position="121"/>
    </location>
</feature>
<organism evidence="2 3">
    <name type="scientific">Planosporangium flavigriseum</name>
    <dbReference type="NCBI Taxonomy" id="373681"/>
    <lineage>
        <taxon>Bacteria</taxon>
        <taxon>Bacillati</taxon>
        <taxon>Actinomycetota</taxon>
        <taxon>Actinomycetes</taxon>
        <taxon>Micromonosporales</taxon>
        <taxon>Micromonosporaceae</taxon>
        <taxon>Planosporangium</taxon>
    </lineage>
</organism>
<dbReference type="RefSeq" id="WP_168074350.1">
    <property type="nucleotide sequence ID" value="NZ_BAAAQJ010000008.1"/>
</dbReference>
<feature type="transmembrane region" description="Helical" evidence="1">
    <location>
        <begin position="38"/>
        <end position="56"/>
    </location>
</feature>
<protein>
    <recommendedName>
        <fullName evidence="4">Phage holin family protein</fullName>
    </recommendedName>
</protein>
<keyword evidence="1" id="KW-0812">Transmembrane</keyword>
<accession>A0A8J3LV50</accession>
<keyword evidence="3" id="KW-1185">Reference proteome</keyword>
<feature type="transmembrane region" description="Helical" evidence="1">
    <location>
        <begin position="63"/>
        <end position="87"/>
    </location>
</feature>
<dbReference type="InterPro" id="IPR007165">
    <property type="entry name" value="Phage_holin_4_2"/>
</dbReference>
<dbReference type="Proteomes" id="UP000653674">
    <property type="component" value="Unassembled WGS sequence"/>
</dbReference>
<evidence type="ECO:0000313" key="3">
    <source>
        <dbReference type="Proteomes" id="UP000653674"/>
    </source>
</evidence>
<evidence type="ECO:0008006" key="4">
    <source>
        <dbReference type="Google" id="ProtNLM"/>
    </source>
</evidence>